<evidence type="ECO:0000313" key="3">
    <source>
        <dbReference type="EMBL" id="KAF2714826.1"/>
    </source>
</evidence>
<dbReference type="PANTHER" id="PTHR43115">
    <property type="entry name" value="DEHYDROGENASE/REDUCTASE SDR FAMILY MEMBER 11"/>
    <property type="match status" value="1"/>
</dbReference>
<keyword evidence="4" id="KW-1185">Reference proteome</keyword>
<evidence type="ECO:0000256" key="2">
    <source>
        <dbReference type="ARBA" id="ARBA00023002"/>
    </source>
</evidence>
<dbReference type="GO" id="GO:0016491">
    <property type="term" value="F:oxidoreductase activity"/>
    <property type="evidence" value="ECO:0007669"/>
    <property type="project" value="UniProtKB-KW"/>
</dbReference>
<dbReference type="InterPro" id="IPR002347">
    <property type="entry name" value="SDR_fam"/>
</dbReference>
<gene>
    <name evidence="3" type="ORF">K504DRAFT_457021</name>
</gene>
<dbReference type="Pfam" id="PF00106">
    <property type="entry name" value="adh_short"/>
    <property type="match status" value="1"/>
</dbReference>
<dbReference type="PRINTS" id="PR00081">
    <property type="entry name" value="GDHRDH"/>
</dbReference>
<dbReference type="InterPro" id="IPR036291">
    <property type="entry name" value="NAD(P)-bd_dom_sf"/>
</dbReference>
<dbReference type="OrthoDB" id="1933717at2759"/>
<comment type="similarity">
    <text evidence="1">Belongs to the short-chain dehydrogenases/reductases (SDR) family.</text>
</comment>
<dbReference type="PANTHER" id="PTHR43115:SF4">
    <property type="entry name" value="DEHYDROGENASE_REDUCTASE SDR FAMILY MEMBER 11"/>
    <property type="match status" value="1"/>
</dbReference>
<keyword evidence="2" id="KW-0560">Oxidoreductase</keyword>
<reference evidence="3" key="1">
    <citation type="journal article" date="2020" name="Stud. Mycol.">
        <title>101 Dothideomycetes genomes: a test case for predicting lifestyles and emergence of pathogens.</title>
        <authorList>
            <person name="Haridas S."/>
            <person name="Albert R."/>
            <person name="Binder M."/>
            <person name="Bloem J."/>
            <person name="Labutti K."/>
            <person name="Salamov A."/>
            <person name="Andreopoulos B."/>
            <person name="Baker S."/>
            <person name="Barry K."/>
            <person name="Bills G."/>
            <person name="Bluhm B."/>
            <person name="Cannon C."/>
            <person name="Castanera R."/>
            <person name="Culley D."/>
            <person name="Daum C."/>
            <person name="Ezra D."/>
            <person name="Gonzalez J."/>
            <person name="Henrissat B."/>
            <person name="Kuo A."/>
            <person name="Liang C."/>
            <person name="Lipzen A."/>
            <person name="Lutzoni F."/>
            <person name="Magnuson J."/>
            <person name="Mondo S."/>
            <person name="Nolan M."/>
            <person name="Ohm R."/>
            <person name="Pangilinan J."/>
            <person name="Park H.-J."/>
            <person name="Ramirez L."/>
            <person name="Alfaro M."/>
            <person name="Sun H."/>
            <person name="Tritt A."/>
            <person name="Yoshinaga Y."/>
            <person name="Zwiers L.-H."/>
            <person name="Turgeon B."/>
            <person name="Goodwin S."/>
            <person name="Spatafora J."/>
            <person name="Crous P."/>
            <person name="Grigoriev I."/>
        </authorList>
    </citation>
    <scope>NUCLEOTIDE SEQUENCE</scope>
    <source>
        <strain evidence="3">CBS 279.74</strain>
    </source>
</reference>
<protein>
    <submittedName>
        <fullName evidence="3">NAD(P)-binding protein</fullName>
    </submittedName>
</protein>
<sequence length="300" mass="32551">MSPKIKDTILASAFTPTRHKAPASSIDPHNNPLPTPLTVCVIGASRGIGAEIAYAYAQAGAACLILVARSSNSDGLLAVEREVKELNPNVRTTVMGCDISSSSSVSTLAEKIKTDFGKLDIMVLNSAHSGPVVLKIEDGNPQDFQDVFDTNVQGTYLVAHYFIPLLKASEGAKTFLVVGSLAACITSGHIANTAYCVSKFAQTRLVEFIAEQYGEEGLLAIAVHPGAVLTQMAIEHAPDSFRQYLTDDPGLCGAFLVWICKEKRMWLNGRLVCATWDVDELEAKKDHVEEQDLLKWRFRV</sequence>
<proteinExistence type="inferred from homology"/>
<dbReference type="SUPFAM" id="SSF51735">
    <property type="entry name" value="NAD(P)-binding Rossmann-fold domains"/>
    <property type="match status" value="1"/>
</dbReference>
<dbReference type="Proteomes" id="UP000799428">
    <property type="component" value="Unassembled WGS sequence"/>
</dbReference>
<dbReference type="EMBL" id="MU005764">
    <property type="protein sequence ID" value="KAF2714826.1"/>
    <property type="molecule type" value="Genomic_DNA"/>
</dbReference>
<dbReference type="CDD" id="cd05233">
    <property type="entry name" value="SDR_c"/>
    <property type="match status" value="1"/>
</dbReference>
<accession>A0A6G1KPK1</accession>
<organism evidence="3 4">
    <name type="scientific">Pleomassaria siparia CBS 279.74</name>
    <dbReference type="NCBI Taxonomy" id="1314801"/>
    <lineage>
        <taxon>Eukaryota</taxon>
        <taxon>Fungi</taxon>
        <taxon>Dikarya</taxon>
        <taxon>Ascomycota</taxon>
        <taxon>Pezizomycotina</taxon>
        <taxon>Dothideomycetes</taxon>
        <taxon>Pleosporomycetidae</taxon>
        <taxon>Pleosporales</taxon>
        <taxon>Pleomassariaceae</taxon>
        <taxon>Pleomassaria</taxon>
    </lineage>
</organism>
<evidence type="ECO:0000313" key="4">
    <source>
        <dbReference type="Proteomes" id="UP000799428"/>
    </source>
</evidence>
<dbReference type="Gene3D" id="3.40.50.720">
    <property type="entry name" value="NAD(P)-binding Rossmann-like Domain"/>
    <property type="match status" value="1"/>
</dbReference>
<evidence type="ECO:0000256" key="1">
    <source>
        <dbReference type="ARBA" id="ARBA00006484"/>
    </source>
</evidence>
<dbReference type="AlphaFoldDB" id="A0A6G1KPK1"/>
<name>A0A6G1KPK1_9PLEO</name>